<dbReference type="SUPFAM" id="SSF51182">
    <property type="entry name" value="RmlC-like cupins"/>
    <property type="match status" value="1"/>
</dbReference>
<name>A0A348HEN3_9GAMM</name>
<feature type="signal peptide" evidence="1">
    <location>
        <begin position="1"/>
        <end position="22"/>
    </location>
</feature>
<sequence>MNISRCRIVLGAVILGWGVNCAAQEAPAQPEHIDYWSVWADAKGVTHQSLCRWSDMTLEVFAPPAGLEWVSHDNPQPKRMIFNVAPTGWVGDWHRNPTKQWVVTLDGRWFIETSDGMRREYTPGEVMLGVDQGAQPIDGHEGHLAGTVGDVPARVMVVQLDPATLKQPDAPCAAGGQIIKGARP</sequence>
<dbReference type="OrthoDB" id="4205621at2"/>
<evidence type="ECO:0000313" key="2">
    <source>
        <dbReference type="EMBL" id="BBG30085.1"/>
    </source>
</evidence>
<evidence type="ECO:0000313" key="3">
    <source>
        <dbReference type="Proteomes" id="UP000267342"/>
    </source>
</evidence>
<keyword evidence="3" id="KW-1185">Reference proteome</keyword>
<evidence type="ECO:0000256" key="1">
    <source>
        <dbReference type="SAM" id="SignalP"/>
    </source>
</evidence>
<gene>
    <name evidence="2" type="ORF">ZBT109_1325</name>
</gene>
<dbReference type="InterPro" id="IPR011051">
    <property type="entry name" value="RmlC_Cupin_sf"/>
</dbReference>
<feature type="chain" id="PRO_5016814697" evidence="1">
    <location>
        <begin position="23"/>
        <end position="184"/>
    </location>
</feature>
<dbReference type="RefSeq" id="WP_051524001.1">
    <property type="nucleotide sequence ID" value="NZ_AP018933.1"/>
</dbReference>
<keyword evidence="1" id="KW-0732">Signal</keyword>
<dbReference type="KEGG" id="zpl:ZBT109_1325"/>
<dbReference type="Proteomes" id="UP000267342">
    <property type="component" value="Chromosome"/>
</dbReference>
<dbReference type="STRING" id="1123510.GCA_000620025_00318"/>
<dbReference type="AlphaFoldDB" id="A0A348HEN3"/>
<accession>A0A348HEN3</accession>
<proteinExistence type="predicted"/>
<organism evidence="2 3">
    <name type="scientific">Zymobacter palmae</name>
    <dbReference type="NCBI Taxonomy" id="33074"/>
    <lineage>
        <taxon>Bacteria</taxon>
        <taxon>Pseudomonadati</taxon>
        <taxon>Pseudomonadota</taxon>
        <taxon>Gammaproteobacteria</taxon>
        <taxon>Oceanospirillales</taxon>
        <taxon>Halomonadaceae</taxon>
        <taxon>Zymobacter group</taxon>
        <taxon>Zymobacter</taxon>
    </lineage>
</organism>
<reference evidence="2 3" key="1">
    <citation type="submission" date="2018-09" db="EMBL/GenBank/DDBJ databases">
        <title>Zymobacter palmae IAM14233 (=T109) whole genome analysis.</title>
        <authorList>
            <person name="Yanase H."/>
        </authorList>
    </citation>
    <scope>NUCLEOTIDE SEQUENCE [LARGE SCALE GENOMIC DNA]</scope>
    <source>
        <strain evidence="2 3">IAM14233</strain>
    </source>
</reference>
<dbReference type="CDD" id="cd07009">
    <property type="entry name" value="cupin_BLL0285-like"/>
    <property type="match status" value="1"/>
</dbReference>
<dbReference type="EMBL" id="AP018933">
    <property type="protein sequence ID" value="BBG30085.1"/>
    <property type="molecule type" value="Genomic_DNA"/>
</dbReference>
<protein>
    <submittedName>
        <fullName evidence="2">Uncharacterized conserved protein</fullName>
    </submittedName>
</protein>